<keyword evidence="9" id="KW-1185">Reference proteome</keyword>
<keyword evidence="3" id="KW-1133">Transmembrane helix</keyword>
<dbReference type="Pfam" id="PF05633">
    <property type="entry name" value="ROH1-like"/>
    <property type="match status" value="1"/>
</dbReference>
<keyword evidence="6" id="KW-0175">Coiled coil</keyword>
<evidence type="ECO:0000256" key="3">
    <source>
        <dbReference type="ARBA" id="ARBA00022989"/>
    </source>
</evidence>
<reference evidence="8" key="1">
    <citation type="submission" date="2020-06" db="EMBL/GenBank/DDBJ databases">
        <title>WGS assembly of Ceratodon purpureus strain R40.</title>
        <authorList>
            <person name="Carey S.B."/>
            <person name="Jenkins J."/>
            <person name="Shu S."/>
            <person name="Lovell J.T."/>
            <person name="Sreedasyam A."/>
            <person name="Maumus F."/>
            <person name="Tiley G.P."/>
            <person name="Fernandez-Pozo N."/>
            <person name="Barry K."/>
            <person name="Chen C."/>
            <person name="Wang M."/>
            <person name="Lipzen A."/>
            <person name="Daum C."/>
            <person name="Saski C.A."/>
            <person name="Payton A.C."/>
            <person name="Mcbreen J.C."/>
            <person name="Conrad R.E."/>
            <person name="Kollar L.M."/>
            <person name="Olsson S."/>
            <person name="Huttunen S."/>
            <person name="Landis J.B."/>
            <person name="Wickett N.J."/>
            <person name="Johnson M.G."/>
            <person name="Rensing S.A."/>
            <person name="Grimwood J."/>
            <person name="Schmutz J."/>
            <person name="Mcdaniel S.F."/>
        </authorList>
    </citation>
    <scope>NUCLEOTIDE SEQUENCE</scope>
    <source>
        <strain evidence="8">R40</strain>
    </source>
</reference>
<dbReference type="GO" id="GO:0016020">
    <property type="term" value="C:membrane"/>
    <property type="evidence" value="ECO:0007669"/>
    <property type="project" value="UniProtKB-SubCell"/>
</dbReference>
<comment type="subcellular location">
    <subcellularLocation>
        <location evidence="1">Membrane</location>
        <topology evidence="1">Single-pass membrane protein</topology>
    </subcellularLocation>
</comment>
<feature type="region of interest" description="Disordered" evidence="7">
    <location>
        <begin position="1"/>
        <end position="28"/>
    </location>
</feature>
<organism evidence="8 9">
    <name type="scientific">Ceratodon purpureus</name>
    <name type="common">Fire moss</name>
    <name type="synonym">Dicranum purpureum</name>
    <dbReference type="NCBI Taxonomy" id="3225"/>
    <lineage>
        <taxon>Eukaryota</taxon>
        <taxon>Viridiplantae</taxon>
        <taxon>Streptophyta</taxon>
        <taxon>Embryophyta</taxon>
        <taxon>Bryophyta</taxon>
        <taxon>Bryophytina</taxon>
        <taxon>Bryopsida</taxon>
        <taxon>Dicranidae</taxon>
        <taxon>Pseudoditrichales</taxon>
        <taxon>Ditrichaceae</taxon>
        <taxon>Ceratodon</taxon>
    </lineage>
</organism>
<dbReference type="EMBL" id="CM026433">
    <property type="protein sequence ID" value="KAG0555679.1"/>
    <property type="molecule type" value="Genomic_DNA"/>
</dbReference>
<dbReference type="AlphaFoldDB" id="A0A8T0GCC3"/>
<evidence type="ECO:0000313" key="9">
    <source>
        <dbReference type="Proteomes" id="UP000822688"/>
    </source>
</evidence>
<evidence type="ECO:0000256" key="6">
    <source>
        <dbReference type="SAM" id="Coils"/>
    </source>
</evidence>
<keyword evidence="2" id="KW-0812">Transmembrane</keyword>
<dbReference type="InterPro" id="IPR008511">
    <property type="entry name" value="ROH1-like"/>
</dbReference>
<dbReference type="EMBL" id="CM026433">
    <property type="protein sequence ID" value="KAG0555678.1"/>
    <property type="molecule type" value="Genomic_DNA"/>
</dbReference>
<feature type="coiled-coil region" evidence="6">
    <location>
        <begin position="324"/>
        <end position="403"/>
    </location>
</feature>
<dbReference type="PANTHER" id="PTHR31509">
    <property type="entry name" value="BPS1-LIKE PROTEIN"/>
    <property type="match status" value="1"/>
</dbReference>
<comment type="caution">
    <text evidence="8">The sequence shown here is derived from an EMBL/GenBank/DDBJ whole genome shotgun (WGS) entry which is preliminary data.</text>
</comment>
<evidence type="ECO:0000256" key="2">
    <source>
        <dbReference type="ARBA" id="ARBA00022692"/>
    </source>
</evidence>
<keyword evidence="4" id="KW-0472">Membrane</keyword>
<sequence>MATKGSTLPRANQKKPPAGPSSKTTSDRGVDKCEVFYGSLSDKLNALEQAVQPKWLTLEWVSLAVDFMRSTFSDMMILFEDVRALMPDVKVSDEFWIEEYMVESMKLLDVCNVLKPAVSRFEHFMMCVQLVVQTVQRCSGGSQEFASDKTLMVALQSCEAELNQLVHLPLALENSAQSSSTQSENELRPTESPLRHASIALGEKFSVESININSASAQPSPVSRNGSSKSGRGTVALTLVMRATRETTDFVASVLIWALKRDPSSHPASTVWQQNLEVFRGDETLWSPSFRRLQERLRKELFEILRDERSAARRQFRQFTFEELKLVEECTADLRAEVEELAERGKSSGAQPTSLQFLENLAQDLTNLLDKIQTRLEKVSSQVNQLFDELVQARKKLLDAAQRPGTIHRTLTF</sequence>
<dbReference type="Proteomes" id="UP000822688">
    <property type="component" value="Chromosome 12"/>
</dbReference>
<evidence type="ECO:0000256" key="4">
    <source>
        <dbReference type="ARBA" id="ARBA00023136"/>
    </source>
</evidence>
<name>A0A8T0GCC3_CERPU</name>
<feature type="compositionally biased region" description="Polar residues" evidence="7">
    <location>
        <begin position="1"/>
        <end position="10"/>
    </location>
</feature>
<evidence type="ECO:0000256" key="5">
    <source>
        <dbReference type="ARBA" id="ARBA00035114"/>
    </source>
</evidence>
<protein>
    <submittedName>
        <fullName evidence="8">Uncharacterized protein</fullName>
    </submittedName>
</protein>
<proteinExistence type="inferred from homology"/>
<comment type="similarity">
    <text evidence="5">Belongs to the ROH1 family.</text>
</comment>
<evidence type="ECO:0000256" key="1">
    <source>
        <dbReference type="ARBA" id="ARBA00004167"/>
    </source>
</evidence>
<evidence type="ECO:0000256" key="7">
    <source>
        <dbReference type="SAM" id="MobiDB-lite"/>
    </source>
</evidence>
<gene>
    <name evidence="8" type="ORF">KC19_12G187900</name>
</gene>
<accession>A0A8T0GCC3</accession>
<evidence type="ECO:0000313" key="8">
    <source>
        <dbReference type="EMBL" id="KAG0555679.1"/>
    </source>
</evidence>